<dbReference type="Gene3D" id="3.60.15.10">
    <property type="entry name" value="Ribonuclease Z/Hydroxyacylglutathione hydrolase-like"/>
    <property type="match status" value="1"/>
</dbReference>
<accession>A0ABT5JK57</accession>
<dbReference type="PANTHER" id="PTHR13754">
    <property type="entry name" value="METALLO-BETA-LACTAMASE SUPERFAMILY PROTEIN"/>
    <property type="match status" value="1"/>
</dbReference>
<proteinExistence type="predicted"/>
<dbReference type="Proteomes" id="UP001165652">
    <property type="component" value="Unassembled WGS sequence"/>
</dbReference>
<dbReference type="EMBL" id="JAQQLI010000086">
    <property type="protein sequence ID" value="MDC7789709.1"/>
    <property type="molecule type" value="Genomic_DNA"/>
</dbReference>
<evidence type="ECO:0000313" key="2">
    <source>
        <dbReference type="EMBL" id="MDC7789709.1"/>
    </source>
</evidence>
<evidence type="ECO:0000313" key="3">
    <source>
        <dbReference type="Proteomes" id="UP001165652"/>
    </source>
</evidence>
<evidence type="ECO:0000259" key="1">
    <source>
        <dbReference type="Pfam" id="PF12706"/>
    </source>
</evidence>
<sequence>MLAPVDSLEVQILVDNAVDSLSTVPRYAEAEWPYLLRRGSPLTADCLCCAAHGLSCLITARRGDHARTVLFDAGPEPYAFERNALRLGADLGAVEAMVLSHGHWDHAGGMVTALGLVRARNGGRPVPFYTHPGMFRSRGMKLPNGSMRLMDDIPSVEGLTEHGATVVNTTAPQVFLDDMFFLSGEIPRVTPFEKGLPGQHRRTEDGQGWEPDPWIMDERFLAVHVAGKGLFVFSACSHAGIVNVLLHARDCHPGVPVFGVLGGLHLSGATEAIIPDTVAALRQFDLKIVAAGHCTGWRAVNALTNAFGDGVVAPSVVGKRYVM</sequence>
<dbReference type="SUPFAM" id="SSF56281">
    <property type="entry name" value="Metallo-hydrolase/oxidoreductase"/>
    <property type="match status" value="1"/>
</dbReference>
<dbReference type="InterPro" id="IPR041712">
    <property type="entry name" value="DHPS-like_MBL-fold"/>
</dbReference>
<feature type="domain" description="Metallo-beta-lactamase" evidence="1">
    <location>
        <begin position="67"/>
        <end position="135"/>
    </location>
</feature>
<comment type="caution">
    <text evidence="2">The sequence shown here is derived from an EMBL/GenBank/DDBJ whole genome shotgun (WGS) entry which is preliminary data.</text>
</comment>
<name>A0ABT5JK57_RHOTP</name>
<reference evidence="2" key="2">
    <citation type="submission" date="2023-02" db="EMBL/GenBank/DDBJ databases">
        <authorList>
            <person name="Rayyan A."/>
            <person name="Meyer T."/>
            <person name="Kyndt J.A."/>
        </authorList>
    </citation>
    <scope>NUCLEOTIDE SEQUENCE</scope>
    <source>
        <strain evidence="2">DSM 9987</strain>
    </source>
</reference>
<dbReference type="Pfam" id="PF12706">
    <property type="entry name" value="Lactamase_B_2"/>
    <property type="match status" value="1"/>
</dbReference>
<dbReference type="InterPro" id="IPR036866">
    <property type="entry name" value="RibonucZ/Hydroxyglut_hydro"/>
</dbReference>
<dbReference type="InterPro" id="IPR052926">
    <property type="entry name" value="Metallo-beta-lactamase_dom"/>
</dbReference>
<keyword evidence="3" id="KW-1185">Reference proteome</keyword>
<dbReference type="PANTHER" id="PTHR13754:SF13">
    <property type="entry name" value="METALLO-BETA-LACTAMASE SUPERFAMILY PROTEIN (AFU_ORTHOLOGUE AFUA_3G07630)"/>
    <property type="match status" value="1"/>
</dbReference>
<reference evidence="2" key="1">
    <citation type="journal article" date="2023" name="Microbiol Resour">
        <title>Genome Sequences of Rhodoplanes serenus and Two Thermotolerant Strains, Rhodoplanes tepidamans and 'Rhodoplanes cryptolactis,' Further Refine the Genus.</title>
        <authorList>
            <person name="Rayyan A.A."/>
            <person name="Kyndt J.A."/>
        </authorList>
    </citation>
    <scope>NUCLEOTIDE SEQUENCE</scope>
    <source>
        <strain evidence="2">DSM 9987</strain>
    </source>
</reference>
<organism evidence="2 3">
    <name type="scientific">Rhodoplanes tepidamans</name>
    <name type="common">Rhodoplanes cryptolactis</name>
    <dbReference type="NCBI Taxonomy" id="200616"/>
    <lineage>
        <taxon>Bacteria</taxon>
        <taxon>Pseudomonadati</taxon>
        <taxon>Pseudomonadota</taxon>
        <taxon>Alphaproteobacteria</taxon>
        <taxon>Hyphomicrobiales</taxon>
        <taxon>Nitrobacteraceae</taxon>
        <taxon>Rhodoplanes</taxon>
    </lineage>
</organism>
<dbReference type="CDD" id="cd07713">
    <property type="entry name" value="DHPS-like_MBL-fold"/>
    <property type="match status" value="1"/>
</dbReference>
<dbReference type="InterPro" id="IPR001279">
    <property type="entry name" value="Metallo-B-lactamas"/>
</dbReference>
<dbReference type="RefSeq" id="WP_272780530.1">
    <property type="nucleotide sequence ID" value="NZ_JAQQLI010000086.1"/>
</dbReference>
<gene>
    <name evidence="2" type="ORF">PQJ73_28855</name>
</gene>
<protein>
    <submittedName>
        <fullName evidence="2">MBL fold metallo-hydrolase</fullName>
    </submittedName>
</protein>